<evidence type="ECO:0000256" key="20">
    <source>
        <dbReference type="ARBA" id="ARBA00052505"/>
    </source>
</evidence>
<comment type="catalytic activity">
    <reaction evidence="21">
        <text>1,2-di-(9Z-octadecenoyl)-sn-glycero-3-phospho-(1'-sn-glycerol-3'-phosphate) + H2O = 1,2-di-(9Z-octadecenoyl)-sn-glycero-3-phospho-(1'-sn-glycerol) + phosphate</text>
        <dbReference type="Rhea" id="RHEA:42304"/>
        <dbReference type="ChEBI" id="CHEBI:15377"/>
        <dbReference type="ChEBI" id="CHEBI:43474"/>
        <dbReference type="ChEBI" id="CHEBI:75163"/>
        <dbReference type="ChEBI" id="CHEBI:78907"/>
    </reaction>
    <physiologicalReaction direction="left-to-right" evidence="21">
        <dbReference type="Rhea" id="RHEA:42305"/>
    </physiologicalReaction>
</comment>
<dbReference type="FunFam" id="3.40.50.300:FF:000876">
    <property type="entry name" value="Mitochondrial GTPase 1"/>
    <property type="match status" value="1"/>
</dbReference>
<evidence type="ECO:0000256" key="21">
    <source>
        <dbReference type="ARBA" id="ARBA00052632"/>
    </source>
</evidence>
<accession>A0AAV7I9Q9</accession>
<evidence type="ECO:0000256" key="12">
    <source>
        <dbReference type="ARBA" id="ARBA00023136"/>
    </source>
</evidence>
<evidence type="ECO:0000256" key="5">
    <source>
        <dbReference type="ARBA" id="ARBA00022792"/>
    </source>
</evidence>
<evidence type="ECO:0000259" key="26">
    <source>
        <dbReference type="PROSITE" id="PS50056"/>
    </source>
</evidence>
<evidence type="ECO:0000256" key="22">
    <source>
        <dbReference type="ARBA" id="ARBA00052780"/>
    </source>
</evidence>
<evidence type="ECO:0000256" key="10">
    <source>
        <dbReference type="ARBA" id="ARBA00023128"/>
    </source>
</evidence>
<dbReference type="PANTHER" id="PTHR45782">
    <property type="entry name" value="MITOCHONDRIAL RIBOSOME-ASSOCIATED GTPASE 1"/>
    <property type="match status" value="1"/>
</dbReference>
<dbReference type="FunFam" id="3.90.190.10:FF:000060">
    <property type="entry name" value="Phosphatidylglycerophosphatase and protein-tyrosine phosphatase 1"/>
    <property type="match status" value="1"/>
</dbReference>
<dbReference type="FunFam" id="1.10.1580.10:FF:000004">
    <property type="entry name" value="Mitochondrial GTPase 1"/>
    <property type="match status" value="1"/>
</dbReference>
<dbReference type="InterPro" id="IPR030378">
    <property type="entry name" value="G_CP_dom"/>
</dbReference>
<comment type="caution">
    <text evidence="28">The sequence shown here is derived from an EMBL/GenBank/DDBJ whole genome shotgun (WGS) entry which is preliminary data.</text>
</comment>
<dbReference type="AlphaFoldDB" id="A0AAV7I9Q9"/>
<dbReference type="InterPro" id="IPR006073">
    <property type="entry name" value="GTP-bd"/>
</dbReference>
<comment type="pathway">
    <text evidence="15">Phospholipid metabolism; phosphatidylglycerol biosynthesis; phosphatidylglycerol from CDP-diacylglycerol: step 2/2.</text>
</comment>
<dbReference type="InterPro" id="IPR000387">
    <property type="entry name" value="Tyr_Pase_dom"/>
</dbReference>
<name>A0AAV7I9Q9_COTGL</name>
<dbReference type="SUPFAM" id="SSF52540">
    <property type="entry name" value="P-loop containing nucleoside triphosphate hydrolases"/>
    <property type="match status" value="1"/>
</dbReference>
<evidence type="ECO:0000256" key="2">
    <source>
        <dbReference type="ARBA" id="ARBA00005189"/>
    </source>
</evidence>
<dbReference type="GO" id="GO:0048666">
    <property type="term" value="P:neuron development"/>
    <property type="evidence" value="ECO:0007669"/>
    <property type="project" value="UniProtKB-ARBA"/>
</dbReference>
<dbReference type="GO" id="GO:0008962">
    <property type="term" value="F:phosphatidylglycerophosphatase activity"/>
    <property type="evidence" value="ECO:0007669"/>
    <property type="project" value="UniProtKB-EC"/>
</dbReference>
<comment type="catalytic activity">
    <reaction evidence="22">
        <text>1,2-dioctanoyl-sn-glycero-3-phospho-(1D-myo-inositol-5-phosphate) + H2O = 1,2-dioctanoyl-sn-glycero-3-phospho-(1D-myo-inositol) + phosphate</text>
        <dbReference type="Rhea" id="RHEA:42308"/>
        <dbReference type="ChEBI" id="CHEBI:15377"/>
        <dbReference type="ChEBI" id="CHEBI:43474"/>
        <dbReference type="ChEBI" id="CHEBI:65221"/>
        <dbReference type="ChEBI" id="CHEBI:78911"/>
    </reaction>
    <physiologicalReaction direction="left-to-right" evidence="22">
        <dbReference type="Rhea" id="RHEA:42309"/>
    </physiologicalReaction>
</comment>
<dbReference type="Proteomes" id="UP000826195">
    <property type="component" value="Unassembled WGS sequence"/>
</dbReference>
<dbReference type="PROSITE" id="PS50054">
    <property type="entry name" value="TYR_PHOSPHATASE_DUAL"/>
    <property type="match status" value="1"/>
</dbReference>
<dbReference type="InterPro" id="IPR029021">
    <property type="entry name" value="Prot-tyrosine_phosphatase-like"/>
</dbReference>
<keyword evidence="11" id="KW-0342">GTP-binding</keyword>
<dbReference type="PROSITE" id="PS00383">
    <property type="entry name" value="TYR_PHOSPHATASE_1"/>
    <property type="match status" value="1"/>
</dbReference>
<dbReference type="PROSITE" id="PS50055">
    <property type="entry name" value="TYR_PHOSPHATASE_PTP"/>
    <property type="match status" value="1"/>
</dbReference>
<organism evidence="28 29">
    <name type="scientific">Cotesia glomerata</name>
    <name type="common">Lepidopteran parasitic wasp</name>
    <name type="synonym">Apanteles glomeratus</name>
    <dbReference type="NCBI Taxonomy" id="32391"/>
    <lineage>
        <taxon>Eukaryota</taxon>
        <taxon>Metazoa</taxon>
        <taxon>Ecdysozoa</taxon>
        <taxon>Arthropoda</taxon>
        <taxon>Hexapoda</taxon>
        <taxon>Insecta</taxon>
        <taxon>Pterygota</taxon>
        <taxon>Neoptera</taxon>
        <taxon>Endopterygota</taxon>
        <taxon>Hymenoptera</taxon>
        <taxon>Apocrita</taxon>
        <taxon>Ichneumonoidea</taxon>
        <taxon>Braconidae</taxon>
        <taxon>Microgastrinae</taxon>
        <taxon>Cotesia</taxon>
    </lineage>
</organism>
<keyword evidence="6" id="KW-0378">Hydrolase</keyword>
<sequence>MASLGGKVVSNLRDKFRIVTKDSVHWFPGHMRKGLRQMQQNLKNVDCIIEVHDARVPISGRCRDFRTTVSGLKPHILVLNKKDLADLTRAEEYRKNLASEGFEHVIFTNFKDQKCQGMQSILPLAIKLIENSPRYNRAVSPDFSAMIIGVPNVGKSSLINRLRNKYLHKKNATAVGAVPGITRSVLTRIKISEKPPVFVLDTPGILTPYVRDVLSGLKLALVGCLQDHLVGQEIIADFLLFWLNKQKKFEYVNQLKLSQPNDNILEVLTEIAMNLNRTKRIRNFDGQRIVRPDYIFAAEHFIKTFRNGELGHVFPAMFARVTFYPTLVYNVFMEKISSRRWWNRIDDTVILGALPFRHMTKQLVDEEKVVAVVSMNEDYELKLFSNSAEEWSKNGVQFLQLSTTDIFETPCQDKLEKGVNFINKFRVDEKNPGTVYVHCKAGRTRSATLVGCYLMKVILIKLFNNLMNKIIL</sequence>
<evidence type="ECO:0000256" key="9">
    <source>
        <dbReference type="ARBA" id="ARBA00023098"/>
    </source>
</evidence>
<dbReference type="Pfam" id="PF01926">
    <property type="entry name" value="MMR_HSR1"/>
    <property type="match status" value="1"/>
</dbReference>
<feature type="domain" description="Tyrosine-protein phosphatase" evidence="25">
    <location>
        <begin position="245"/>
        <end position="450"/>
    </location>
</feature>
<keyword evidence="9" id="KW-0443">Lipid metabolism</keyword>
<evidence type="ECO:0000256" key="16">
    <source>
        <dbReference type="ARBA" id="ARBA00024224"/>
    </source>
</evidence>
<evidence type="ECO:0000259" key="24">
    <source>
        <dbReference type="PROSITE" id="PS50054"/>
    </source>
</evidence>
<comment type="catalytic activity">
    <reaction evidence="18">
        <text>a 1,2-diacyl-sn-glycero-3-phospho-(1'-sn-glycero-3'-phosphate) + H2O = a 1,2-diacyl-sn-glycero-3-phospho-(1'-sn-glycerol) + phosphate</text>
        <dbReference type="Rhea" id="RHEA:33751"/>
        <dbReference type="ChEBI" id="CHEBI:15377"/>
        <dbReference type="ChEBI" id="CHEBI:43474"/>
        <dbReference type="ChEBI" id="CHEBI:60110"/>
        <dbReference type="ChEBI" id="CHEBI:64716"/>
        <dbReference type="EC" id="3.1.3.27"/>
    </reaction>
    <physiologicalReaction direction="left-to-right" evidence="18">
        <dbReference type="Rhea" id="RHEA:33752"/>
    </physiologicalReaction>
</comment>
<evidence type="ECO:0000256" key="6">
    <source>
        <dbReference type="ARBA" id="ARBA00022801"/>
    </source>
</evidence>
<evidence type="ECO:0000256" key="1">
    <source>
        <dbReference type="ARBA" id="ARBA00004443"/>
    </source>
</evidence>
<keyword evidence="3" id="KW-0444">Lipid biosynthesis</keyword>
<comment type="catalytic activity">
    <reaction evidence="19">
        <text>a 1-acyl-2-hexanoyl-sn-glycero-3-phospho-(1D-myo-inositol-5-phosphate) + H2O = a 1-acyl-2-hexanoyl-sn-glycero-3-phospho-(1D-myo-inositol) + phosphate</text>
        <dbReference type="Rhea" id="RHEA:42320"/>
        <dbReference type="ChEBI" id="CHEBI:15377"/>
        <dbReference type="ChEBI" id="CHEBI:43474"/>
        <dbReference type="ChEBI" id="CHEBI:78930"/>
        <dbReference type="ChEBI" id="CHEBI:78931"/>
    </reaction>
    <physiologicalReaction direction="left-to-right" evidence="19">
        <dbReference type="Rhea" id="RHEA:42321"/>
    </physiologicalReaction>
</comment>
<gene>
    <name evidence="28" type="ORF">KQX54_019137</name>
</gene>
<dbReference type="PROSITE" id="PS50056">
    <property type="entry name" value="TYR_PHOSPHATASE_2"/>
    <property type="match status" value="1"/>
</dbReference>
<evidence type="ECO:0000256" key="7">
    <source>
        <dbReference type="ARBA" id="ARBA00022912"/>
    </source>
</evidence>
<keyword evidence="14" id="KW-1208">Phospholipid metabolism</keyword>
<evidence type="ECO:0000313" key="29">
    <source>
        <dbReference type="Proteomes" id="UP000826195"/>
    </source>
</evidence>
<proteinExistence type="predicted"/>
<dbReference type="InterPro" id="IPR020422">
    <property type="entry name" value="TYR_PHOSPHATASE_DUAL_dom"/>
</dbReference>
<dbReference type="EMBL" id="JAHXZJ010002237">
    <property type="protein sequence ID" value="KAH0547402.1"/>
    <property type="molecule type" value="Genomic_DNA"/>
</dbReference>
<keyword evidence="4" id="KW-0547">Nucleotide-binding</keyword>
<evidence type="ECO:0000256" key="19">
    <source>
        <dbReference type="ARBA" id="ARBA00051818"/>
    </source>
</evidence>
<evidence type="ECO:0000256" key="18">
    <source>
        <dbReference type="ARBA" id="ARBA00050944"/>
    </source>
</evidence>
<reference evidence="28 29" key="1">
    <citation type="journal article" date="2021" name="J. Hered.">
        <title>A chromosome-level genome assembly of the parasitoid wasp, Cotesia glomerata (Hymenoptera: Braconidae).</title>
        <authorList>
            <person name="Pinto B.J."/>
            <person name="Weis J.J."/>
            <person name="Gamble T."/>
            <person name="Ode P.J."/>
            <person name="Paul R."/>
            <person name="Zaspel J.M."/>
        </authorList>
    </citation>
    <scope>NUCLEOTIDE SEQUENCE [LARGE SCALE GENOMIC DNA]</scope>
    <source>
        <strain evidence="28">CgM1</strain>
    </source>
</reference>
<keyword evidence="8" id="KW-0809">Transit peptide</keyword>
<dbReference type="InterPro" id="IPR000242">
    <property type="entry name" value="PTP_cat"/>
</dbReference>
<feature type="domain" description="CP-type G" evidence="27">
    <location>
        <begin position="31"/>
        <end position="208"/>
    </location>
</feature>
<dbReference type="CDD" id="cd14524">
    <property type="entry name" value="PTPMT1"/>
    <property type="match status" value="1"/>
</dbReference>
<dbReference type="CDD" id="cd01856">
    <property type="entry name" value="YlqF"/>
    <property type="match status" value="1"/>
</dbReference>
<evidence type="ECO:0000256" key="14">
    <source>
        <dbReference type="ARBA" id="ARBA00023264"/>
    </source>
</evidence>
<evidence type="ECO:0000256" key="3">
    <source>
        <dbReference type="ARBA" id="ARBA00022516"/>
    </source>
</evidence>
<dbReference type="Pfam" id="PF00782">
    <property type="entry name" value="DSPc"/>
    <property type="match status" value="1"/>
</dbReference>
<comment type="subcellular location">
    <subcellularLocation>
        <location evidence="1">Mitochondrion inner membrane</location>
        <topology evidence="1">Peripheral membrane protein</topology>
        <orientation evidence="1">Matrix side</orientation>
    </subcellularLocation>
</comment>
<evidence type="ECO:0000259" key="27">
    <source>
        <dbReference type="PROSITE" id="PS51721"/>
    </source>
</evidence>
<dbReference type="Gene3D" id="3.90.190.10">
    <property type="entry name" value="Protein tyrosine phosphatase superfamily"/>
    <property type="match status" value="1"/>
</dbReference>
<keyword evidence="29" id="KW-1185">Reference proteome</keyword>
<dbReference type="PANTHER" id="PTHR45782:SF4">
    <property type="entry name" value="MITOCHONDRIAL RIBOSOME-ASSOCIATED GTPASE 1"/>
    <property type="match status" value="1"/>
</dbReference>
<evidence type="ECO:0000259" key="25">
    <source>
        <dbReference type="PROSITE" id="PS50055"/>
    </source>
</evidence>
<keyword evidence="10" id="KW-0496">Mitochondrion</keyword>
<feature type="domain" description="Tyrosine-protein phosphatase" evidence="24">
    <location>
        <begin position="341"/>
        <end position="472"/>
    </location>
</feature>
<dbReference type="InterPro" id="IPR044596">
    <property type="entry name" value="PTPMT1-like"/>
</dbReference>
<dbReference type="PROSITE" id="PS51721">
    <property type="entry name" value="G_CP"/>
    <property type="match status" value="1"/>
</dbReference>
<comment type="pathway">
    <text evidence="2">Lipid metabolism.</text>
</comment>
<feature type="domain" description="Tyrosine specific protein phosphatases" evidence="26">
    <location>
        <begin position="419"/>
        <end position="456"/>
    </location>
</feature>
<dbReference type="GO" id="GO:0004725">
    <property type="term" value="F:protein tyrosine phosphatase activity"/>
    <property type="evidence" value="ECO:0007669"/>
    <property type="project" value="InterPro"/>
</dbReference>
<dbReference type="GO" id="GO:0005525">
    <property type="term" value="F:GTP binding"/>
    <property type="evidence" value="ECO:0007669"/>
    <property type="project" value="UniProtKB-KW"/>
</dbReference>
<evidence type="ECO:0000256" key="23">
    <source>
        <dbReference type="ARBA" id="ARBA00069309"/>
    </source>
</evidence>
<keyword evidence="5" id="KW-0999">Mitochondrion inner membrane</keyword>
<keyword evidence="12" id="KW-0472">Membrane</keyword>
<dbReference type="InterPro" id="IPR000340">
    <property type="entry name" value="Dual-sp_phosphatase_cat-dom"/>
</dbReference>
<comment type="catalytic activity">
    <reaction evidence="20">
        <text>1,2-dibutyryl-sn-glycero-3-phospho-(1D-myo-inositol-5-phosphate) + H2O = 1,2-dibutyryl-sn-glycero-3-phospho-(1D-myo-inositol) + phosphate</text>
        <dbReference type="Rhea" id="RHEA:42584"/>
        <dbReference type="ChEBI" id="CHEBI:15377"/>
        <dbReference type="ChEBI" id="CHEBI:43474"/>
        <dbReference type="ChEBI" id="CHEBI:82605"/>
        <dbReference type="ChEBI" id="CHEBI:82606"/>
    </reaction>
    <physiologicalReaction direction="left-to-right" evidence="20">
        <dbReference type="Rhea" id="RHEA:42585"/>
    </physiologicalReaction>
</comment>
<dbReference type="InterPro" id="IPR027417">
    <property type="entry name" value="P-loop_NTPase"/>
</dbReference>
<dbReference type="Gene3D" id="3.40.50.300">
    <property type="entry name" value="P-loop containing nucleotide triphosphate hydrolases"/>
    <property type="match status" value="1"/>
</dbReference>
<evidence type="ECO:0000256" key="13">
    <source>
        <dbReference type="ARBA" id="ARBA00023209"/>
    </source>
</evidence>
<dbReference type="InterPro" id="IPR016130">
    <property type="entry name" value="Tyr_Pase_AS"/>
</dbReference>
<dbReference type="InterPro" id="IPR023179">
    <property type="entry name" value="GTP-bd_ortho_bundle_sf"/>
</dbReference>
<evidence type="ECO:0000256" key="8">
    <source>
        <dbReference type="ARBA" id="ARBA00022946"/>
    </source>
</evidence>
<dbReference type="GO" id="GO:0005743">
    <property type="term" value="C:mitochondrial inner membrane"/>
    <property type="evidence" value="ECO:0007669"/>
    <property type="project" value="UniProtKB-SubCell"/>
</dbReference>
<keyword evidence="13" id="KW-0594">Phospholipid biosynthesis</keyword>
<keyword evidence="7" id="KW-0904">Protein phosphatase</keyword>
<dbReference type="Gene3D" id="1.10.1580.10">
    <property type="match status" value="1"/>
</dbReference>
<dbReference type="EC" id="3.1.3.27" evidence="16"/>
<dbReference type="SUPFAM" id="SSF52799">
    <property type="entry name" value="(Phosphotyrosine protein) phosphatases II"/>
    <property type="match status" value="1"/>
</dbReference>
<evidence type="ECO:0000256" key="17">
    <source>
        <dbReference type="ARBA" id="ARBA00045284"/>
    </source>
</evidence>
<evidence type="ECO:0000256" key="11">
    <source>
        <dbReference type="ARBA" id="ARBA00023134"/>
    </source>
</evidence>
<evidence type="ECO:0000256" key="4">
    <source>
        <dbReference type="ARBA" id="ARBA00022741"/>
    </source>
</evidence>
<evidence type="ECO:0000256" key="15">
    <source>
        <dbReference type="ARBA" id="ARBA00024192"/>
    </source>
</evidence>
<evidence type="ECO:0000313" key="28">
    <source>
        <dbReference type="EMBL" id="KAH0547402.1"/>
    </source>
</evidence>
<dbReference type="GO" id="GO:0008654">
    <property type="term" value="P:phospholipid biosynthetic process"/>
    <property type="evidence" value="ECO:0007669"/>
    <property type="project" value="UniProtKB-KW"/>
</dbReference>
<dbReference type="GO" id="GO:0003924">
    <property type="term" value="F:GTPase activity"/>
    <property type="evidence" value="ECO:0007669"/>
    <property type="project" value="TreeGrafter"/>
</dbReference>
<comment type="function">
    <text evidence="17">Plays a role in the regulation of the mitochondrial ribosome assembly and of translational activity. Displays mitochondrial GTPase activity.</text>
</comment>
<dbReference type="GO" id="GO:0009653">
    <property type="term" value="P:anatomical structure morphogenesis"/>
    <property type="evidence" value="ECO:0007669"/>
    <property type="project" value="UniProtKB-ARBA"/>
</dbReference>
<protein>
    <recommendedName>
        <fullName evidence="23">Phosphatidylglycerophosphatase and protein-tyrosine phosphatase 1</fullName>
        <ecNumber evidence="16">3.1.3.27</ecNumber>
    </recommendedName>
</protein>
<dbReference type="GO" id="GO:0032543">
    <property type="term" value="P:mitochondrial translation"/>
    <property type="evidence" value="ECO:0007669"/>
    <property type="project" value="TreeGrafter"/>
</dbReference>